<dbReference type="GeneID" id="55412276"/>
<proteinExistence type="predicted"/>
<evidence type="ECO:0000313" key="1">
    <source>
        <dbReference type="EMBL" id="BAQ94356.1"/>
    </source>
</evidence>
<accession>A0A6S4PIP5</accession>
<evidence type="ECO:0000313" key="2">
    <source>
        <dbReference type="Proteomes" id="UP000504913"/>
    </source>
</evidence>
<dbReference type="EMBL" id="AP013546">
    <property type="protein sequence ID" value="BAQ94356.1"/>
    <property type="molecule type" value="Genomic_DNA"/>
</dbReference>
<dbReference type="KEGG" id="vg:55412276"/>
<reference evidence="1 2" key="1">
    <citation type="journal article" date="2013" name="PLoS Genet.">
        <title>Expanding the Marine Virosphere Using Metagenomics.</title>
        <authorList>
            <person name="Mizuno C.M."/>
            <person name="Rodriguez-Valera F."/>
            <person name="Kimes N.E."/>
            <person name="Ghai R."/>
        </authorList>
    </citation>
    <scope>NUCLEOTIDE SEQUENCE [LARGE SCALE GENOMIC DNA]</scope>
    <source>
        <strain evidence="1">UvMED-CGR-C79-MedDCM-OCT-S37-C6</strain>
    </source>
</reference>
<organism evidence="1 2">
    <name type="scientific">uncultured phage_MedDCM-OCT-S37-C6</name>
    <dbReference type="NCBI Taxonomy" id="2740804"/>
    <lineage>
        <taxon>Viruses</taxon>
        <taxon>Duplodnaviria</taxon>
        <taxon>Heunggongvirae</taxon>
        <taxon>Uroviricota</taxon>
        <taxon>Caudoviricetes</taxon>
        <taxon>Autographivirales</taxon>
        <taxon>Oinezvirus</taxon>
        <taxon>Oinezvirus S37C6</taxon>
    </lineage>
</organism>
<protein>
    <submittedName>
        <fullName evidence="1">Uncharacterized protein</fullName>
    </submittedName>
</protein>
<sequence>MAKKKKKEQEITVLVHLPGAHSQMKWTVTAKNMEEARAKAKSRWPESSVRGLS</sequence>
<name>A0A6S4PIP5_9CAUD</name>
<dbReference type="RefSeq" id="YP_009777612.1">
    <property type="nucleotide sequence ID" value="NC_047700.1"/>
</dbReference>
<dbReference type="Proteomes" id="UP000504913">
    <property type="component" value="Segment"/>
</dbReference>
<keyword evidence="2" id="KW-1185">Reference proteome</keyword>